<evidence type="ECO:0000313" key="7">
    <source>
        <dbReference type="Proteomes" id="UP000319728"/>
    </source>
</evidence>
<evidence type="ECO:0000256" key="2">
    <source>
        <dbReference type="ARBA" id="ARBA00022692"/>
    </source>
</evidence>
<keyword evidence="2" id="KW-0812">Transmembrane</keyword>
<dbReference type="EMBL" id="VLLP01000001">
    <property type="protein sequence ID" value="TWJ30426.1"/>
    <property type="molecule type" value="Genomic_DNA"/>
</dbReference>
<reference evidence="6 7" key="1">
    <citation type="submission" date="2019-07" db="EMBL/GenBank/DDBJ databases">
        <title>R&amp;d 2014.</title>
        <authorList>
            <person name="Klenk H.-P."/>
        </authorList>
    </citation>
    <scope>NUCLEOTIDE SEQUENCE [LARGE SCALE GENOMIC DNA]</scope>
    <source>
        <strain evidence="6 7">DSM 43912</strain>
    </source>
</reference>
<dbReference type="AlphaFoldDB" id="A0A562WJP5"/>
<dbReference type="Proteomes" id="UP000319728">
    <property type="component" value="Unassembled WGS sequence"/>
</dbReference>
<comment type="caution">
    <text evidence="6">The sequence shown here is derived from an EMBL/GenBank/DDBJ whole genome shotgun (WGS) entry which is preliminary data.</text>
</comment>
<evidence type="ECO:0000259" key="5">
    <source>
        <dbReference type="Pfam" id="PF07291"/>
    </source>
</evidence>
<organism evidence="6 7">
    <name type="scientific">Micromonospora sagamiensis</name>
    <dbReference type="NCBI Taxonomy" id="47875"/>
    <lineage>
        <taxon>Bacteria</taxon>
        <taxon>Bacillati</taxon>
        <taxon>Actinomycetota</taxon>
        <taxon>Actinomycetes</taxon>
        <taxon>Micromonosporales</taxon>
        <taxon>Micromonosporaceae</taxon>
        <taxon>Micromonospora</taxon>
    </lineage>
</organism>
<proteinExistence type="predicted"/>
<dbReference type="Pfam" id="PF07291">
    <property type="entry name" value="MauE"/>
    <property type="match status" value="1"/>
</dbReference>
<feature type="domain" description="Methylamine utilisation protein MauE" evidence="5">
    <location>
        <begin position="1"/>
        <end position="132"/>
    </location>
</feature>
<keyword evidence="3" id="KW-1133">Transmembrane helix</keyword>
<comment type="subcellular location">
    <subcellularLocation>
        <location evidence="1">Membrane</location>
        <topology evidence="1">Multi-pass membrane protein</topology>
    </subcellularLocation>
</comment>
<evidence type="ECO:0000313" key="6">
    <source>
        <dbReference type="EMBL" id="TWJ30426.1"/>
    </source>
</evidence>
<keyword evidence="4" id="KW-0472">Membrane</keyword>
<protein>
    <submittedName>
        <fullName evidence="6">Methylamine utilization protein MauE</fullName>
    </submittedName>
</protein>
<evidence type="ECO:0000256" key="4">
    <source>
        <dbReference type="ARBA" id="ARBA00023136"/>
    </source>
</evidence>
<keyword evidence="7" id="KW-1185">Reference proteome</keyword>
<accession>A0A562WJP5</accession>
<dbReference type="GO" id="GO:0030416">
    <property type="term" value="P:methylamine metabolic process"/>
    <property type="evidence" value="ECO:0007669"/>
    <property type="project" value="InterPro"/>
</dbReference>
<dbReference type="GO" id="GO:0016020">
    <property type="term" value="C:membrane"/>
    <property type="evidence" value="ECO:0007669"/>
    <property type="project" value="UniProtKB-SubCell"/>
</dbReference>
<sequence length="184" mass="18614">MPYLVTACQGLLAVVLLVSATSKLRSGQALRVLAGSLAAMRLVPPRWAEPVAAVLAVAEAVAVVLLLIPATRRVGFGAAAALLAVLAAGVAVVLARGTAQPCRCFGASATPLGRRHLVRNVVLCLAAFAGLVGPAGPAVPAGTLLALLAGAVAGLLVTVLDDIVALLTPMSRTDLSKEMSRWRT</sequence>
<evidence type="ECO:0000256" key="1">
    <source>
        <dbReference type="ARBA" id="ARBA00004141"/>
    </source>
</evidence>
<dbReference type="OrthoDB" id="3430313at2"/>
<dbReference type="InterPro" id="IPR009908">
    <property type="entry name" value="Methylamine_util_MauE"/>
</dbReference>
<dbReference type="RefSeq" id="WP_145819131.1">
    <property type="nucleotide sequence ID" value="NZ_AP023438.1"/>
</dbReference>
<gene>
    <name evidence="6" type="ORF">JD81_03965</name>
</gene>
<evidence type="ECO:0000256" key="3">
    <source>
        <dbReference type="ARBA" id="ARBA00022989"/>
    </source>
</evidence>
<name>A0A562WJP5_9ACTN</name>
<dbReference type="UniPathway" id="UPA00895"/>